<evidence type="ECO:0000313" key="2">
    <source>
        <dbReference type="EMBL" id="TNY22664.1"/>
    </source>
</evidence>
<reference evidence="2 3" key="1">
    <citation type="submission" date="2019-03" db="EMBL/GenBank/DDBJ databases">
        <title>Rhodosporidium diobovatum UCD-FST 08-225 genome sequencing, assembly, and annotation.</title>
        <authorList>
            <person name="Fakankun I.U."/>
            <person name="Fristensky B."/>
            <person name="Levin D.B."/>
        </authorList>
    </citation>
    <scope>NUCLEOTIDE SEQUENCE [LARGE SCALE GENOMIC DNA]</scope>
    <source>
        <strain evidence="2 3">UCD-FST 08-225</strain>
    </source>
</reference>
<dbReference type="Gene3D" id="3.80.10.10">
    <property type="entry name" value="Ribonuclease Inhibitor"/>
    <property type="match status" value="1"/>
</dbReference>
<comment type="caution">
    <text evidence="2">The sequence shown here is derived from an EMBL/GenBank/DDBJ whole genome shotgun (WGS) entry which is preliminary data.</text>
</comment>
<evidence type="ECO:0000313" key="3">
    <source>
        <dbReference type="Proteomes" id="UP000311382"/>
    </source>
</evidence>
<gene>
    <name evidence="2" type="ORF">DMC30DRAFT_130845</name>
</gene>
<dbReference type="OrthoDB" id="2532739at2759"/>
<evidence type="ECO:0008006" key="4">
    <source>
        <dbReference type="Google" id="ProtNLM"/>
    </source>
</evidence>
<feature type="region of interest" description="Disordered" evidence="1">
    <location>
        <begin position="47"/>
        <end position="69"/>
    </location>
</feature>
<feature type="compositionally biased region" description="Low complexity" evidence="1">
    <location>
        <begin position="57"/>
        <end position="69"/>
    </location>
</feature>
<sequence>MNALEPLWWRDARDASPLDPLSLNLPPATCLLSPPLTAHRTPRAPIAAGQQTALTRSSPSPAMATSPAPKGLPEGHASLFFASAAAPPASSSSRPRGIPLESFLAVMHEVRRGSEYDLVEASHVCTGWRKAIVECGQLWSELEGVDVTSFTAVERVRAVSSRARDHLRRLTLHFDAEDPMMCTTMAIVLKQIFREVSRHGARGLEELVVDLESAQDLMEDLEPAYACVVLAAQFSEFSAVNLKTLRIVTSLNRYPAGAPFFFALPQLDKLVLTSSPTDPYDDARLPDFFSTSASLEAAQLTSCSLRTLILSGTSLMDSTFPDFPQLRTLKLFKVRVSNLYGLLVKAPRLETLWLRQVQTDPANRFLPAPADGGVKDVPPPLELPSLRHLCIAGPSPLLWLPPTQTTSHFVVVTAWLETVDLGKQRNFDLADDENWGPHFAAPGLTKEALATLFRNSPHLAKLRLTGHNATTDILSPAIRHAAPETLTTLLVGGTTFANDAVVDRLGPKLLPNLEWLDVFHPGGQEANQVTVQALARLAERYQKAKGLQRWLSLWDAVKLTLVTNEPVMDDEPSTSDLRTTLRNLLVTLSPAQVAHLPSQLKLNAPPGALSFAVVAHEVTVLPLPPQRPPYVLRPDGKWSAAGDPLDEVARAAAARKKRAGAADAGAGGGAGAGPVPRPVADQAMVDEARRAMQRWHTRREQEQAVAWCGRAEGVELRWGVGCSDDGCDCGEAHPGAREWLRGAEEEE</sequence>
<accession>A0A5C5G2U7</accession>
<organism evidence="2 3">
    <name type="scientific">Rhodotorula diobovata</name>
    <dbReference type="NCBI Taxonomy" id="5288"/>
    <lineage>
        <taxon>Eukaryota</taxon>
        <taxon>Fungi</taxon>
        <taxon>Dikarya</taxon>
        <taxon>Basidiomycota</taxon>
        <taxon>Pucciniomycotina</taxon>
        <taxon>Microbotryomycetes</taxon>
        <taxon>Sporidiobolales</taxon>
        <taxon>Sporidiobolaceae</taxon>
        <taxon>Rhodotorula</taxon>
    </lineage>
</organism>
<dbReference type="SUPFAM" id="SSF52047">
    <property type="entry name" value="RNI-like"/>
    <property type="match status" value="1"/>
</dbReference>
<dbReference type="Proteomes" id="UP000311382">
    <property type="component" value="Unassembled WGS sequence"/>
</dbReference>
<dbReference type="InterPro" id="IPR032675">
    <property type="entry name" value="LRR_dom_sf"/>
</dbReference>
<keyword evidence="3" id="KW-1185">Reference proteome</keyword>
<protein>
    <recommendedName>
        <fullName evidence="4">F-box domain-containing protein</fullName>
    </recommendedName>
</protein>
<dbReference type="AlphaFoldDB" id="A0A5C5G2U7"/>
<proteinExistence type="predicted"/>
<evidence type="ECO:0000256" key="1">
    <source>
        <dbReference type="SAM" id="MobiDB-lite"/>
    </source>
</evidence>
<dbReference type="EMBL" id="SOZI01000022">
    <property type="protein sequence ID" value="TNY22664.1"/>
    <property type="molecule type" value="Genomic_DNA"/>
</dbReference>
<name>A0A5C5G2U7_9BASI</name>